<keyword evidence="3" id="KW-1185">Reference proteome</keyword>
<dbReference type="Proteomes" id="UP001523216">
    <property type="component" value="Unassembled WGS sequence"/>
</dbReference>
<comment type="caution">
    <text evidence="2">The sequence shown here is derived from an EMBL/GenBank/DDBJ whole genome shotgun (WGS) entry which is preliminary data.</text>
</comment>
<proteinExistence type="predicted"/>
<dbReference type="Gene3D" id="3.30.460.10">
    <property type="entry name" value="Beta Polymerase, domain 2"/>
    <property type="match status" value="1"/>
</dbReference>
<reference evidence="2 3" key="1">
    <citation type="submission" date="2022-06" db="EMBL/GenBank/DDBJ databases">
        <title>Actinoplanes abujensis sp. nov., isolated from Nigerian arid soil.</title>
        <authorList>
            <person name="Ding P."/>
        </authorList>
    </citation>
    <scope>NUCLEOTIDE SEQUENCE [LARGE SCALE GENOMIC DNA]</scope>
    <source>
        <strain evidence="3">TRM88002</strain>
    </source>
</reference>
<gene>
    <name evidence="2" type="ORF">LXN57_30315</name>
</gene>
<dbReference type="CDD" id="cd05403">
    <property type="entry name" value="NT_KNTase_like"/>
    <property type="match status" value="1"/>
</dbReference>
<feature type="domain" description="Polymerase nucleotidyl transferase" evidence="1">
    <location>
        <begin position="17"/>
        <end position="53"/>
    </location>
</feature>
<dbReference type="SUPFAM" id="SSF81301">
    <property type="entry name" value="Nucleotidyltransferase"/>
    <property type="match status" value="1"/>
</dbReference>
<dbReference type="InterPro" id="IPR002934">
    <property type="entry name" value="Polymerase_NTP_transf_dom"/>
</dbReference>
<accession>A0ABT0Y8P0</accession>
<dbReference type="Pfam" id="PF01909">
    <property type="entry name" value="NTP_transf_2"/>
    <property type="match status" value="1"/>
</dbReference>
<sequence length="242" mass="25995">MTTARAAWLDETIRTLARHTWVGGIWLVGSLGRGEADAYSDVDLVVAVDHTAPTTVFTDPVAGLGISGHILYRRPKPRNAPKDGAYLAVGIDLAGLPVLVDVFVWPAATATVSAGATVVYERDVLPRSTLGFIPLMDQHRSDDRRGSDPDAPGTVLMLVQLAGKHLVRGNQPKLAGICDQLAIPTDSCEVTALRTVLDQRIDTVTYMDSTEGVRAVHRLLDLIERHLAGTLGPAIENSPDQH</sequence>
<name>A0ABT0Y8P0_9ACTN</name>
<dbReference type="InterPro" id="IPR043519">
    <property type="entry name" value="NT_sf"/>
</dbReference>
<evidence type="ECO:0000313" key="2">
    <source>
        <dbReference type="EMBL" id="MCM4081873.1"/>
    </source>
</evidence>
<dbReference type="RefSeq" id="WP_251801615.1">
    <property type="nucleotide sequence ID" value="NZ_JAMQOL010000044.1"/>
</dbReference>
<protein>
    <submittedName>
        <fullName evidence="2">Nucleotidyltransferase domain-containing protein</fullName>
    </submittedName>
</protein>
<dbReference type="EMBL" id="JAMQOL010000044">
    <property type="protein sequence ID" value="MCM4081873.1"/>
    <property type="molecule type" value="Genomic_DNA"/>
</dbReference>
<evidence type="ECO:0000259" key="1">
    <source>
        <dbReference type="Pfam" id="PF01909"/>
    </source>
</evidence>
<organism evidence="2 3">
    <name type="scientific">Paractinoplanes hotanensis</name>
    <dbReference type="NCBI Taxonomy" id="2906497"/>
    <lineage>
        <taxon>Bacteria</taxon>
        <taxon>Bacillati</taxon>
        <taxon>Actinomycetota</taxon>
        <taxon>Actinomycetes</taxon>
        <taxon>Micromonosporales</taxon>
        <taxon>Micromonosporaceae</taxon>
        <taxon>Paractinoplanes</taxon>
    </lineage>
</organism>
<evidence type="ECO:0000313" key="3">
    <source>
        <dbReference type="Proteomes" id="UP001523216"/>
    </source>
</evidence>